<organism evidence="1 2">
    <name type="scientific">Absidia repens</name>
    <dbReference type="NCBI Taxonomy" id="90262"/>
    <lineage>
        <taxon>Eukaryota</taxon>
        <taxon>Fungi</taxon>
        <taxon>Fungi incertae sedis</taxon>
        <taxon>Mucoromycota</taxon>
        <taxon>Mucoromycotina</taxon>
        <taxon>Mucoromycetes</taxon>
        <taxon>Mucorales</taxon>
        <taxon>Cunninghamellaceae</taxon>
        <taxon>Absidia</taxon>
    </lineage>
</organism>
<sequence length="292" mass="33295">MKLWFLSICYDNYAMRPRGLLNMFDPEEPTIYDALLQERPFLHMMLNSRATRNEDRFYAILPLTKYKKLVADHAIASWGITNDVSVRLVLYRLVSFEEKLTLLLCSILPSLGSNVILPSFAFVYQDTNFDWAWQLSNGAPTLIKAIDLITPTVAEDDKKQDQLVHLKIVVPWSRTFTDSAVEHDLDVSGHALACLGLTDLLDELVTVFVPITVHNEVTHHTLGIKLFGHREQNKWIVLHRMVDLVDVPPSTTPDVSTVSLPAPLHRTLPHRSGSLDTLWSVKKEVDQVFHIY</sequence>
<protein>
    <submittedName>
        <fullName evidence="1">Uncharacterized protein</fullName>
    </submittedName>
</protein>
<keyword evidence="2" id="KW-1185">Reference proteome</keyword>
<evidence type="ECO:0000313" key="2">
    <source>
        <dbReference type="Proteomes" id="UP000193560"/>
    </source>
</evidence>
<proteinExistence type="predicted"/>
<dbReference type="Proteomes" id="UP000193560">
    <property type="component" value="Unassembled WGS sequence"/>
</dbReference>
<name>A0A1X2HYY5_9FUNG</name>
<gene>
    <name evidence="1" type="ORF">BCR42DRAFT_427994</name>
</gene>
<dbReference type="EMBL" id="MCGE01000043">
    <property type="protein sequence ID" value="ORZ05623.1"/>
    <property type="molecule type" value="Genomic_DNA"/>
</dbReference>
<accession>A0A1X2HYY5</accession>
<reference evidence="1 2" key="1">
    <citation type="submission" date="2016-07" db="EMBL/GenBank/DDBJ databases">
        <title>Pervasive Adenine N6-methylation of Active Genes in Fungi.</title>
        <authorList>
            <consortium name="DOE Joint Genome Institute"/>
            <person name="Mondo S.J."/>
            <person name="Dannebaum R.O."/>
            <person name="Kuo R.C."/>
            <person name="Labutti K."/>
            <person name="Haridas S."/>
            <person name="Kuo A."/>
            <person name="Salamov A."/>
            <person name="Ahrendt S.R."/>
            <person name="Lipzen A."/>
            <person name="Sullivan W."/>
            <person name="Andreopoulos W.B."/>
            <person name="Clum A."/>
            <person name="Lindquist E."/>
            <person name="Daum C."/>
            <person name="Ramamoorthy G.K."/>
            <person name="Gryganskyi A."/>
            <person name="Culley D."/>
            <person name="Magnuson J.K."/>
            <person name="James T.Y."/>
            <person name="O'Malley M.A."/>
            <person name="Stajich J.E."/>
            <person name="Spatafora J.W."/>
            <person name="Visel A."/>
            <person name="Grigoriev I.V."/>
        </authorList>
    </citation>
    <scope>NUCLEOTIDE SEQUENCE [LARGE SCALE GENOMIC DNA]</scope>
    <source>
        <strain evidence="1 2">NRRL 1336</strain>
    </source>
</reference>
<comment type="caution">
    <text evidence="1">The sequence shown here is derived from an EMBL/GenBank/DDBJ whole genome shotgun (WGS) entry which is preliminary data.</text>
</comment>
<evidence type="ECO:0000313" key="1">
    <source>
        <dbReference type="EMBL" id="ORZ05623.1"/>
    </source>
</evidence>
<dbReference type="OrthoDB" id="2299886at2759"/>
<dbReference type="AlphaFoldDB" id="A0A1X2HYY5"/>